<dbReference type="PANTHER" id="PTHR35721">
    <property type="entry name" value="UREIDOGLYCOLATE HYDROLASE"/>
    <property type="match status" value="1"/>
</dbReference>
<dbReference type="InterPro" id="IPR011051">
    <property type="entry name" value="RmlC_Cupin_sf"/>
</dbReference>
<proteinExistence type="predicted"/>
<comment type="caution">
    <text evidence="1">The sequence shown here is derived from an EMBL/GenBank/DDBJ whole genome shotgun (WGS) entry which is preliminary data.</text>
</comment>
<evidence type="ECO:0000313" key="1">
    <source>
        <dbReference type="EMBL" id="GAX74466.1"/>
    </source>
</evidence>
<dbReference type="SUPFAM" id="SSF51182">
    <property type="entry name" value="RmlC-like cupins"/>
    <property type="match status" value="1"/>
</dbReference>
<evidence type="ECO:0000313" key="2">
    <source>
        <dbReference type="Proteomes" id="UP000232323"/>
    </source>
</evidence>
<gene>
    <name evidence="1" type="ORF">CEUSTIGMA_g1915.t1</name>
</gene>
<evidence type="ECO:0008006" key="3">
    <source>
        <dbReference type="Google" id="ProtNLM"/>
    </source>
</evidence>
<dbReference type="AlphaFoldDB" id="A0A250WUM9"/>
<dbReference type="EMBL" id="BEGY01000007">
    <property type="protein sequence ID" value="GAX74466.1"/>
    <property type="molecule type" value="Genomic_DNA"/>
</dbReference>
<dbReference type="InterPro" id="IPR024060">
    <property type="entry name" value="Ureidoglycolate_lyase_dom_sf"/>
</dbReference>
<dbReference type="GO" id="GO:0000256">
    <property type="term" value="P:allantoin catabolic process"/>
    <property type="evidence" value="ECO:0007669"/>
    <property type="project" value="InterPro"/>
</dbReference>
<dbReference type="Proteomes" id="UP000232323">
    <property type="component" value="Unassembled WGS sequence"/>
</dbReference>
<reference evidence="1 2" key="1">
    <citation type="submission" date="2017-08" db="EMBL/GenBank/DDBJ databases">
        <title>Acidophilic green algal genome provides insights into adaptation to an acidic environment.</title>
        <authorList>
            <person name="Hirooka S."/>
            <person name="Hirose Y."/>
            <person name="Kanesaki Y."/>
            <person name="Higuchi S."/>
            <person name="Fujiwara T."/>
            <person name="Onuma R."/>
            <person name="Era A."/>
            <person name="Ohbayashi R."/>
            <person name="Uzuka A."/>
            <person name="Nozaki H."/>
            <person name="Yoshikawa H."/>
            <person name="Miyagishima S.Y."/>
        </authorList>
    </citation>
    <scope>NUCLEOTIDE SEQUENCE [LARGE SCALE GENOMIC DNA]</scope>
    <source>
        <strain evidence="1 2">NIES-2499</strain>
    </source>
</reference>
<name>A0A250WUM9_9CHLO</name>
<protein>
    <recommendedName>
        <fullName evidence="3">Ureidoglycolate hydrolase</fullName>
    </recommendedName>
</protein>
<sequence>MQRLRNTRASEHVRPGRARLTIACVAVAAGLKLPIVKYLQPQRISAETFKPFGQVIGPTADGKEFDAEDAQLVLDKGTPRFYIMRLPKKGLRFHRITYHAQCTQCLGSLQPMGRWFLAVAAPTMSVQQYPKEKDITVFEIPHGCFVKMKEGTWHAGPLFFESEYMDFYNLELNDTNVVDHNTHDYRKINNIQFDIMRPL</sequence>
<keyword evidence="2" id="KW-1185">Reference proteome</keyword>
<dbReference type="GO" id="GO:0004848">
    <property type="term" value="F:ureidoglycolate hydrolase activity"/>
    <property type="evidence" value="ECO:0007669"/>
    <property type="project" value="InterPro"/>
</dbReference>
<dbReference type="PANTHER" id="PTHR35721:SF1">
    <property type="entry name" value="UREIDOGLYCOLATE HYDROLASE"/>
    <property type="match status" value="1"/>
</dbReference>
<dbReference type="Gene3D" id="2.60.120.480">
    <property type="entry name" value="Ureidoglycolate hydrolase"/>
    <property type="match status" value="1"/>
</dbReference>
<accession>A0A250WUM9</accession>
<organism evidence="1 2">
    <name type="scientific">Chlamydomonas eustigma</name>
    <dbReference type="NCBI Taxonomy" id="1157962"/>
    <lineage>
        <taxon>Eukaryota</taxon>
        <taxon>Viridiplantae</taxon>
        <taxon>Chlorophyta</taxon>
        <taxon>core chlorophytes</taxon>
        <taxon>Chlorophyceae</taxon>
        <taxon>CS clade</taxon>
        <taxon>Chlamydomonadales</taxon>
        <taxon>Chlamydomonadaceae</taxon>
        <taxon>Chlamydomonas</taxon>
    </lineage>
</organism>
<dbReference type="GO" id="GO:0006144">
    <property type="term" value="P:purine nucleobase metabolic process"/>
    <property type="evidence" value="ECO:0007669"/>
    <property type="project" value="UniProtKB-KW"/>
</dbReference>
<dbReference type="OrthoDB" id="2018886at2759"/>
<dbReference type="GO" id="GO:0050385">
    <property type="term" value="F:ureidoglycolate lyase activity"/>
    <property type="evidence" value="ECO:0007669"/>
    <property type="project" value="UniProtKB-EC"/>
</dbReference>